<dbReference type="InterPro" id="IPR010432">
    <property type="entry name" value="RDD"/>
</dbReference>
<dbReference type="PANTHER" id="PTHR36115:SF4">
    <property type="entry name" value="MEMBRANE PROTEIN"/>
    <property type="match status" value="1"/>
</dbReference>
<evidence type="ECO:0000313" key="8">
    <source>
        <dbReference type="EMBL" id="VFU14043.1"/>
    </source>
</evidence>
<sequence>MEETGLIAGPADFLITWVLPAVAIIVFWITKQATPGKMAISAKMVDASSGMAPSTGQCIGRYLAYLISMFPLCLGILWVAFDRKKQGWHDKLAGTVVVRQKRRGPEPVRFN</sequence>
<name>A0A485LYB2_9ZZZZ</name>
<evidence type="ECO:0000256" key="2">
    <source>
        <dbReference type="ARBA" id="ARBA00022475"/>
    </source>
</evidence>
<evidence type="ECO:0000256" key="5">
    <source>
        <dbReference type="ARBA" id="ARBA00023136"/>
    </source>
</evidence>
<protein>
    <recommendedName>
        <fullName evidence="7">RDD domain-containing protein</fullName>
    </recommendedName>
</protein>
<dbReference type="PANTHER" id="PTHR36115">
    <property type="entry name" value="PROLINE-RICH ANTIGEN HOMOLOG-RELATED"/>
    <property type="match status" value="1"/>
</dbReference>
<feature type="transmembrane region" description="Helical" evidence="6">
    <location>
        <begin position="62"/>
        <end position="81"/>
    </location>
</feature>
<evidence type="ECO:0000256" key="1">
    <source>
        <dbReference type="ARBA" id="ARBA00004651"/>
    </source>
</evidence>
<evidence type="ECO:0000256" key="4">
    <source>
        <dbReference type="ARBA" id="ARBA00022989"/>
    </source>
</evidence>
<keyword evidence="3 6" id="KW-0812">Transmembrane</keyword>
<dbReference type="GO" id="GO:0005886">
    <property type="term" value="C:plasma membrane"/>
    <property type="evidence" value="ECO:0007669"/>
    <property type="project" value="UniProtKB-SubCell"/>
</dbReference>
<proteinExistence type="predicted"/>
<organism evidence="8">
    <name type="scientific">anaerobic digester metagenome</name>
    <dbReference type="NCBI Taxonomy" id="1263854"/>
    <lineage>
        <taxon>unclassified sequences</taxon>
        <taxon>metagenomes</taxon>
        <taxon>ecological metagenomes</taxon>
    </lineage>
</organism>
<evidence type="ECO:0000256" key="6">
    <source>
        <dbReference type="SAM" id="Phobius"/>
    </source>
</evidence>
<comment type="subcellular location">
    <subcellularLocation>
        <location evidence="1">Cell membrane</location>
        <topology evidence="1">Multi-pass membrane protein</topology>
    </subcellularLocation>
</comment>
<dbReference type="EMBL" id="CAADRM010000086">
    <property type="protein sequence ID" value="VFU14043.1"/>
    <property type="molecule type" value="Genomic_DNA"/>
</dbReference>
<keyword evidence="4 6" id="KW-1133">Transmembrane helix</keyword>
<gene>
    <name evidence="8" type="ORF">SCFA_240016</name>
</gene>
<keyword evidence="5 6" id="KW-0472">Membrane</keyword>
<dbReference type="InterPro" id="IPR051791">
    <property type="entry name" value="Pra-immunoreactive"/>
</dbReference>
<keyword evidence="2" id="KW-1003">Cell membrane</keyword>
<feature type="transmembrane region" description="Helical" evidence="6">
    <location>
        <begin position="12"/>
        <end position="30"/>
    </location>
</feature>
<evidence type="ECO:0000256" key="3">
    <source>
        <dbReference type="ARBA" id="ARBA00022692"/>
    </source>
</evidence>
<dbReference type="Pfam" id="PF06271">
    <property type="entry name" value="RDD"/>
    <property type="match status" value="1"/>
</dbReference>
<dbReference type="AlphaFoldDB" id="A0A485LYB2"/>
<evidence type="ECO:0000259" key="7">
    <source>
        <dbReference type="Pfam" id="PF06271"/>
    </source>
</evidence>
<feature type="domain" description="RDD" evidence="7">
    <location>
        <begin position="4"/>
        <end position="94"/>
    </location>
</feature>
<accession>A0A485LYB2</accession>
<reference evidence="8" key="1">
    <citation type="submission" date="2019-03" db="EMBL/GenBank/DDBJ databases">
        <authorList>
            <person name="Hao L."/>
        </authorList>
    </citation>
    <scope>NUCLEOTIDE SEQUENCE</scope>
</reference>